<feature type="domain" description="PEGA" evidence="2">
    <location>
        <begin position="29"/>
        <end position="77"/>
    </location>
</feature>
<dbReference type="RefSeq" id="WP_194369691.1">
    <property type="nucleotide sequence ID" value="NZ_CP054492.1"/>
</dbReference>
<gene>
    <name evidence="3" type="ORF">HUE88_13215</name>
</gene>
<name>A0A7S7LVB5_9BACT</name>
<dbReference type="Proteomes" id="UP000593994">
    <property type="component" value="Chromosome"/>
</dbReference>
<keyword evidence="4" id="KW-1185">Reference proteome</keyword>
<evidence type="ECO:0000256" key="1">
    <source>
        <dbReference type="SAM" id="SignalP"/>
    </source>
</evidence>
<evidence type="ECO:0000313" key="3">
    <source>
        <dbReference type="EMBL" id="QOY52025.1"/>
    </source>
</evidence>
<dbReference type="AlphaFoldDB" id="A0A7S7LVB5"/>
<feature type="chain" id="PRO_5033006348" evidence="1">
    <location>
        <begin position="21"/>
        <end position="122"/>
    </location>
</feature>
<proteinExistence type="predicted"/>
<dbReference type="Pfam" id="PF08308">
    <property type="entry name" value="PEGA"/>
    <property type="match status" value="1"/>
</dbReference>
<keyword evidence="1" id="KW-0732">Signal</keyword>
<dbReference type="KEGG" id="sbal:HUE88_13215"/>
<organism evidence="3 4">
    <name type="scientific">Candidatus Sulfurimonas baltica</name>
    <dbReference type="NCBI Taxonomy" id="2740404"/>
    <lineage>
        <taxon>Bacteria</taxon>
        <taxon>Pseudomonadati</taxon>
        <taxon>Campylobacterota</taxon>
        <taxon>Epsilonproteobacteria</taxon>
        <taxon>Campylobacterales</taxon>
        <taxon>Sulfurimonadaceae</taxon>
        <taxon>Sulfurimonas</taxon>
    </lineage>
</organism>
<sequence>MIEKTLVGLALASSMIFASATIISGSNQNVTFNSNPEGATVLIDGVASCSTPCTVSLPKAHAQKNVSFKKDGYEIFTMPMGTSYNGVALLNIIWDFSTTDLITGAAWNYAPNNYYSELKKKD</sequence>
<evidence type="ECO:0000313" key="4">
    <source>
        <dbReference type="Proteomes" id="UP000593994"/>
    </source>
</evidence>
<feature type="signal peptide" evidence="1">
    <location>
        <begin position="1"/>
        <end position="20"/>
    </location>
</feature>
<accession>A0A7S7LVB5</accession>
<evidence type="ECO:0000259" key="2">
    <source>
        <dbReference type="Pfam" id="PF08308"/>
    </source>
</evidence>
<dbReference type="EMBL" id="CP054492">
    <property type="protein sequence ID" value="QOY52025.1"/>
    <property type="molecule type" value="Genomic_DNA"/>
</dbReference>
<reference evidence="3 4" key="1">
    <citation type="submission" date="2020-05" db="EMBL/GenBank/DDBJ databases">
        <title>Sulfurimonas marisnigri, sp. nov., and Sulfurimonas baltica, sp. nov., manganese oxide reducing chemolithoautotrophs of the class Epsilonproteobacteria isolated from the pelagic redoxclines of the Black and Baltic Seas and emended description of the genus Sulfurimonas.</title>
        <authorList>
            <person name="Henkel J.V."/>
            <person name="Laudan C."/>
            <person name="Werner J."/>
            <person name="Neu T."/>
            <person name="Plewe S."/>
            <person name="Sproer C."/>
            <person name="Bunk B."/>
            <person name="Schulz-Vogt H.N."/>
        </authorList>
    </citation>
    <scope>NUCLEOTIDE SEQUENCE [LARGE SCALE GENOMIC DNA]</scope>
    <source>
        <strain evidence="3 4">GD2</strain>
    </source>
</reference>
<protein>
    <submittedName>
        <fullName evidence="3">PEGA domain-containing protein</fullName>
    </submittedName>
</protein>
<dbReference type="InterPro" id="IPR013229">
    <property type="entry name" value="PEGA"/>
</dbReference>